<keyword evidence="1" id="KW-0812">Transmembrane</keyword>
<protein>
    <submittedName>
        <fullName evidence="2">Pentapeptide repeat-containing protein</fullName>
    </submittedName>
</protein>
<dbReference type="InterPro" id="IPR001646">
    <property type="entry name" value="5peptide_repeat"/>
</dbReference>
<organism evidence="2 3">
    <name type="scientific">Amycolatopsis melonis</name>
    <dbReference type="NCBI Taxonomy" id="3156488"/>
    <lineage>
        <taxon>Bacteria</taxon>
        <taxon>Bacillati</taxon>
        <taxon>Actinomycetota</taxon>
        <taxon>Actinomycetes</taxon>
        <taxon>Pseudonocardiales</taxon>
        <taxon>Pseudonocardiaceae</taxon>
        <taxon>Amycolatopsis</taxon>
    </lineage>
</organism>
<feature type="transmembrane region" description="Helical" evidence="1">
    <location>
        <begin position="48"/>
        <end position="66"/>
    </location>
</feature>
<dbReference type="PANTHER" id="PTHR14136:SF17">
    <property type="entry name" value="BTB_POZ DOMAIN-CONTAINING PROTEIN KCTD9"/>
    <property type="match status" value="1"/>
</dbReference>
<comment type="caution">
    <text evidence="2">The sequence shown here is derived from an EMBL/GenBank/DDBJ whole genome shotgun (WGS) entry which is preliminary data.</text>
</comment>
<dbReference type="InterPro" id="IPR051082">
    <property type="entry name" value="Pentapeptide-BTB/POZ_domain"/>
</dbReference>
<dbReference type="SUPFAM" id="SSF141571">
    <property type="entry name" value="Pentapeptide repeat-like"/>
    <property type="match status" value="1"/>
</dbReference>
<reference evidence="2 3" key="1">
    <citation type="submission" date="2024-05" db="EMBL/GenBank/DDBJ databases">
        <authorList>
            <person name="Zhao H."/>
            <person name="Xu Y."/>
            <person name="Lin S."/>
            <person name="Spain J.C."/>
            <person name="Zhou N.-Y."/>
        </authorList>
    </citation>
    <scope>NUCLEOTIDE SEQUENCE [LARGE SCALE GENOMIC DNA]</scope>
    <source>
        <strain evidence="2 3">NEAU-NG30</strain>
    </source>
</reference>
<dbReference type="Pfam" id="PF00805">
    <property type="entry name" value="Pentapeptide"/>
    <property type="match status" value="2"/>
</dbReference>
<evidence type="ECO:0000256" key="1">
    <source>
        <dbReference type="SAM" id="Phobius"/>
    </source>
</evidence>
<dbReference type="Proteomes" id="UP001440984">
    <property type="component" value="Unassembled WGS sequence"/>
</dbReference>
<keyword evidence="3" id="KW-1185">Reference proteome</keyword>
<dbReference type="Gene3D" id="2.160.20.80">
    <property type="entry name" value="E3 ubiquitin-protein ligase SopA"/>
    <property type="match status" value="1"/>
</dbReference>
<evidence type="ECO:0000313" key="3">
    <source>
        <dbReference type="Proteomes" id="UP001440984"/>
    </source>
</evidence>
<accession>A0ABV0LSK1</accession>
<keyword evidence="1" id="KW-0472">Membrane</keyword>
<sequence>MVVAAVVVLGALSWFVVVLLPGWTAGGDVARLPPAERLTAVGAVRTQWITWTSVITGLGVGAYGVYRFYLDKDKQRLDQDKHLTGLFDSATGRLESDDPTVRAGGLRTLFRLMTDSPRDHQPVVDTLCDVLRQRAADSAAGRLPRDVVAAADALRDRPDRPEIRPVDLAGVRLPGVRWPGIRLPHADLGSVCLDGADLTGAVLTGADLADADLGKAKLAGVTAAGATLKNAVLTGADLSSANLRDADLTRARLQGATVPGADFTGADLTDADLRGVDLRTTTGLTGASLERAVVDGDTVLPVAAR</sequence>
<gene>
    <name evidence="2" type="ORF">ABJI51_37940</name>
</gene>
<dbReference type="EMBL" id="JBDZYD010000017">
    <property type="protein sequence ID" value="MEQ0564894.1"/>
    <property type="molecule type" value="Genomic_DNA"/>
</dbReference>
<proteinExistence type="predicted"/>
<dbReference type="RefSeq" id="WP_348955983.1">
    <property type="nucleotide sequence ID" value="NZ_JBDZYD010000017.1"/>
</dbReference>
<evidence type="ECO:0000313" key="2">
    <source>
        <dbReference type="EMBL" id="MEQ0564894.1"/>
    </source>
</evidence>
<dbReference type="PANTHER" id="PTHR14136">
    <property type="entry name" value="BTB_POZ DOMAIN-CONTAINING PROTEIN KCTD9"/>
    <property type="match status" value="1"/>
</dbReference>
<name>A0ABV0LSK1_9PSEU</name>
<keyword evidence="1" id="KW-1133">Transmembrane helix</keyword>